<dbReference type="InterPro" id="IPR008389">
    <property type="entry name" value="ATPase_V0-cplx_e1/e2_su"/>
</dbReference>
<name>A0A8C2R2I2_CAPHI</name>
<proteinExistence type="inferred from homology"/>
<organism evidence="10">
    <name type="scientific">Capra hircus</name>
    <name type="common">Goat</name>
    <dbReference type="NCBI Taxonomy" id="9925"/>
    <lineage>
        <taxon>Eukaryota</taxon>
        <taxon>Metazoa</taxon>
        <taxon>Chordata</taxon>
        <taxon>Craniata</taxon>
        <taxon>Vertebrata</taxon>
        <taxon>Euteleostomi</taxon>
        <taxon>Mammalia</taxon>
        <taxon>Eutheria</taxon>
        <taxon>Laurasiatheria</taxon>
        <taxon>Artiodactyla</taxon>
        <taxon>Ruminantia</taxon>
        <taxon>Pecora</taxon>
        <taxon>Bovidae</taxon>
        <taxon>Caprinae</taxon>
        <taxon>Capra</taxon>
    </lineage>
</organism>
<sequence length="92" mass="10422">MVTFEKSKPWGQDCTTTVACTGLTMPLIVVSVFWGFVGFLVPWFTSKCPNYRVFITMLGICSVCCCLFWSRREPCRCTVTSIPRPPSLTHTF</sequence>
<protein>
    <submittedName>
        <fullName evidence="10">Uncharacterized protein</fullName>
    </submittedName>
</protein>
<dbReference type="PANTHER" id="PTHR12263">
    <property type="entry name" value="VACUOLAR ATP SYNTHASE SUBUNIT H"/>
    <property type="match status" value="1"/>
</dbReference>
<accession>A0A8C2R2I2</accession>
<reference evidence="10" key="1">
    <citation type="submission" date="2019-03" db="EMBL/GenBank/DDBJ databases">
        <title>Genome sequencing and reference-guided assembly of Black Bengal Goat (Capra hircus).</title>
        <authorList>
            <person name="Siddiki A.Z."/>
            <person name="Baten A."/>
            <person name="Billah M."/>
            <person name="Alam M.A.U."/>
            <person name="Shawrob K.S.M."/>
            <person name="Saha S."/>
            <person name="Chowdhury M."/>
            <person name="Rahman A.H."/>
            <person name="Stear M."/>
            <person name="Miah G."/>
            <person name="Das G.B."/>
            <person name="Hossain M.M."/>
            <person name="Kumkum M."/>
            <person name="Islam M.S."/>
            <person name="Mollah A.M."/>
            <person name="Ahsan A."/>
            <person name="Tusar F."/>
            <person name="Khan M.K.I."/>
        </authorList>
    </citation>
    <scope>NUCLEOTIDE SEQUENCE [LARGE SCALE GENOMIC DNA]</scope>
</reference>
<comment type="similarity">
    <text evidence="2">Belongs to the V-ATPase e1/e2 subunit family.</text>
</comment>
<keyword evidence="8 9" id="KW-0472">Membrane</keyword>
<evidence type="ECO:0000256" key="8">
    <source>
        <dbReference type="ARBA" id="ARBA00023136"/>
    </source>
</evidence>
<evidence type="ECO:0000256" key="5">
    <source>
        <dbReference type="ARBA" id="ARBA00022781"/>
    </source>
</evidence>
<evidence type="ECO:0000256" key="7">
    <source>
        <dbReference type="ARBA" id="ARBA00023065"/>
    </source>
</evidence>
<reference evidence="10" key="2">
    <citation type="submission" date="2025-08" db="UniProtKB">
        <authorList>
            <consortium name="Ensembl"/>
        </authorList>
    </citation>
    <scope>IDENTIFICATION</scope>
</reference>
<keyword evidence="3" id="KW-0813">Transport</keyword>
<dbReference type="PANTHER" id="PTHR12263:SF5">
    <property type="entry name" value="V-TYPE PROTON ATPASE SUBUNIT E 1"/>
    <property type="match status" value="1"/>
</dbReference>
<evidence type="ECO:0000256" key="6">
    <source>
        <dbReference type="ARBA" id="ARBA00022989"/>
    </source>
</evidence>
<evidence type="ECO:0000256" key="2">
    <source>
        <dbReference type="ARBA" id="ARBA00008328"/>
    </source>
</evidence>
<dbReference type="Pfam" id="PF05493">
    <property type="entry name" value="ATP_synt_H"/>
    <property type="match status" value="1"/>
</dbReference>
<evidence type="ECO:0000256" key="9">
    <source>
        <dbReference type="SAM" id="Phobius"/>
    </source>
</evidence>
<comment type="subcellular location">
    <subcellularLocation>
        <location evidence="1">Membrane</location>
        <topology evidence="1">Multi-pass membrane protein</topology>
    </subcellularLocation>
</comment>
<evidence type="ECO:0000313" key="10">
    <source>
        <dbReference type="Ensembl" id="ENSCHIP00010022537.1"/>
    </source>
</evidence>
<evidence type="ECO:0000256" key="3">
    <source>
        <dbReference type="ARBA" id="ARBA00022448"/>
    </source>
</evidence>
<keyword evidence="7" id="KW-0406">Ion transport</keyword>
<keyword evidence="6 9" id="KW-1133">Transmembrane helix</keyword>
<dbReference type="GO" id="GO:0033179">
    <property type="term" value="C:proton-transporting V-type ATPase, V0 domain"/>
    <property type="evidence" value="ECO:0007669"/>
    <property type="project" value="InterPro"/>
</dbReference>
<dbReference type="Ensembl" id="ENSCHIT00010031806.1">
    <property type="protein sequence ID" value="ENSCHIP00010022537.1"/>
    <property type="gene ID" value="ENSCHIG00010016675.1"/>
</dbReference>
<feature type="transmembrane region" description="Helical" evidence="9">
    <location>
        <begin position="25"/>
        <end position="44"/>
    </location>
</feature>
<evidence type="ECO:0000256" key="1">
    <source>
        <dbReference type="ARBA" id="ARBA00004141"/>
    </source>
</evidence>
<feature type="transmembrane region" description="Helical" evidence="9">
    <location>
        <begin position="51"/>
        <end position="70"/>
    </location>
</feature>
<dbReference type="GO" id="GO:0046961">
    <property type="term" value="F:proton-transporting ATPase activity, rotational mechanism"/>
    <property type="evidence" value="ECO:0007669"/>
    <property type="project" value="InterPro"/>
</dbReference>
<dbReference type="AlphaFoldDB" id="A0A8C2R2I2"/>
<keyword evidence="5" id="KW-0375">Hydrogen ion transport</keyword>
<evidence type="ECO:0000256" key="4">
    <source>
        <dbReference type="ARBA" id="ARBA00022692"/>
    </source>
</evidence>
<keyword evidence="4 9" id="KW-0812">Transmembrane</keyword>